<evidence type="ECO:0000256" key="1">
    <source>
        <dbReference type="ARBA" id="ARBA00023125"/>
    </source>
</evidence>
<dbReference type="CDD" id="cd00090">
    <property type="entry name" value="HTH_ARSR"/>
    <property type="match status" value="1"/>
</dbReference>
<dbReference type="Gene3D" id="1.10.10.10">
    <property type="entry name" value="Winged helix-like DNA-binding domain superfamily/Winged helix DNA-binding domain"/>
    <property type="match status" value="1"/>
</dbReference>
<keyword evidence="1" id="KW-0238">DNA-binding</keyword>
<dbReference type="InterPro" id="IPR036388">
    <property type="entry name" value="WH-like_DNA-bd_sf"/>
</dbReference>
<dbReference type="InterPro" id="IPR001845">
    <property type="entry name" value="HTH_ArsR_DNA-bd_dom"/>
</dbReference>
<dbReference type="GO" id="GO:0003677">
    <property type="term" value="F:DNA binding"/>
    <property type="evidence" value="ECO:0007669"/>
    <property type="project" value="UniProtKB-KW"/>
</dbReference>
<dbReference type="EMBL" id="JAGYPG010000002">
    <property type="protein sequence ID" value="MBS4195573.1"/>
    <property type="molecule type" value="Genomic_DNA"/>
</dbReference>
<evidence type="ECO:0000259" key="2">
    <source>
        <dbReference type="SMART" id="SM00418"/>
    </source>
</evidence>
<feature type="domain" description="HTH arsR-type" evidence="2">
    <location>
        <begin position="14"/>
        <end position="93"/>
    </location>
</feature>
<organism evidence="3 4">
    <name type="scientific">Lederbergia citri</name>
    <dbReference type="NCBI Taxonomy" id="2833580"/>
    <lineage>
        <taxon>Bacteria</taxon>
        <taxon>Bacillati</taxon>
        <taxon>Bacillota</taxon>
        <taxon>Bacilli</taxon>
        <taxon>Bacillales</taxon>
        <taxon>Bacillaceae</taxon>
        <taxon>Lederbergia</taxon>
    </lineage>
</organism>
<dbReference type="InterPro" id="IPR011991">
    <property type="entry name" value="ArsR-like_HTH"/>
</dbReference>
<gene>
    <name evidence="3" type="ORF">KHA97_10935</name>
</gene>
<dbReference type="InterPro" id="IPR036390">
    <property type="entry name" value="WH_DNA-bd_sf"/>
</dbReference>
<proteinExistence type="predicted"/>
<accession>A0A942YFZ2</accession>
<protein>
    <submittedName>
        <fullName evidence="3">Helix-turn-helix domain-containing protein</fullName>
    </submittedName>
</protein>
<comment type="caution">
    <text evidence="3">The sequence shown here is derived from an EMBL/GenBank/DDBJ whole genome shotgun (WGS) entry which is preliminary data.</text>
</comment>
<sequence length="309" mass="34996">MLELTIDEPEALIKVSHALSSKVRIDILKLLNVRKMNINEIAEKLDLSVSTIASNIKVLENADIIATEIQPASRGTMKICSRNFEDVYMNLNLFMGKNDPKNYYQIDMPIGHYVNCDISPTCGLIGKTGIIKPADEPSIFFLPERMSAQLLWFRRGFVDYRFPMLLPPKAVIQSLQFSFELCSEAPRYDHDWPSDITVWINGVEIYTWTCPGDFGDRKGKLNPAWYPINHTQYGLLKTWKVDNSASYLDDVKVSSVNILDLKLGANKHVDLRIGIKQNAANVGGINLFGQELGDHAQDIVMRVIYELDE</sequence>
<dbReference type="Pfam" id="PF01022">
    <property type="entry name" value="HTH_5"/>
    <property type="match status" value="1"/>
</dbReference>
<dbReference type="AlphaFoldDB" id="A0A942YFZ2"/>
<evidence type="ECO:0000313" key="3">
    <source>
        <dbReference type="EMBL" id="MBS4195573.1"/>
    </source>
</evidence>
<dbReference type="Proteomes" id="UP000681414">
    <property type="component" value="Unassembled WGS sequence"/>
</dbReference>
<dbReference type="SUPFAM" id="SSF46785">
    <property type="entry name" value="Winged helix' DNA-binding domain"/>
    <property type="match status" value="1"/>
</dbReference>
<reference evidence="3 4" key="1">
    <citation type="submission" date="2021-05" db="EMBL/GenBank/DDBJ databases">
        <title>Novel Bacillus species.</title>
        <authorList>
            <person name="Liu G."/>
        </authorList>
    </citation>
    <scope>NUCLEOTIDE SEQUENCE [LARGE SCALE GENOMIC DNA]</scope>
    <source>
        <strain evidence="4">FJAT-49780</strain>
    </source>
</reference>
<dbReference type="SMART" id="SM00418">
    <property type="entry name" value="HTH_ARSR"/>
    <property type="match status" value="1"/>
</dbReference>
<keyword evidence="4" id="KW-1185">Reference proteome</keyword>
<dbReference type="GO" id="GO:0003700">
    <property type="term" value="F:DNA-binding transcription factor activity"/>
    <property type="evidence" value="ECO:0007669"/>
    <property type="project" value="InterPro"/>
</dbReference>
<name>A0A942YFZ2_9BACI</name>
<dbReference type="RefSeq" id="WP_213124781.1">
    <property type="nucleotide sequence ID" value="NZ_JAGYPG010000002.1"/>
</dbReference>
<evidence type="ECO:0000313" key="4">
    <source>
        <dbReference type="Proteomes" id="UP000681414"/>
    </source>
</evidence>